<dbReference type="PANTHER" id="PTHR43372">
    <property type="entry name" value="FATTY-ACID AMIDE HYDROLASE"/>
    <property type="match status" value="1"/>
</dbReference>
<dbReference type="AlphaFoldDB" id="A0A4Q7RZ93"/>
<dbReference type="NCBIfam" id="NF005687">
    <property type="entry name" value="PRK07487.1"/>
    <property type="match status" value="1"/>
</dbReference>
<comment type="caution">
    <text evidence="2">The sequence shown here is derived from an EMBL/GenBank/DDBJ whole genome shotgun (WGS) entry which is preliminary data.</text>
</comment>
<dbReference type="GO" id="GO:0012505">
    <property type="term" value="C:endomembrane system"/>
    <property type="evidence" value="ECO:0007669"/>
    <property type="project" value="TreeGrafter"/>
</dbReference>
<reference evidence="2 3" key="1">
    <citation type="journal article" date="2015" name="Stand. Genomic Sci.">
        <title>Genomic Encyclopedia of Bacterial and Archaeal Type Strains, Phase III: the genomes of soil and plant-associated and newly described type strains.</title>
        <authorList>
            <person name="Whitman W.B."/>
            <person name="Woyke T."/>
            <person name="Klenk H.P."/>
            <person name="Zhou Y."/>
            <person name="Lilburn T.G."/>
            <person name="Beck B.J."/>
            <person name="De Vos P."/>
            <person name="Vandamme P."/>
            <person name="Eisen J.A."/>
            <person name="Garrity G."/>
            <person name="Hugenholtz P."/>
            <person name="Kyrpides N.C."/>
        </authorList>
    </citation>
    <scope>NUCLEOTIDE SEQUENCE [LARGE SCALE GENOMIC DNA]</scope>
    <source>
        <strain evidence="2 3">ASC-9842</strain>
    </source>
</reference>
<dbReference type="Gene3D" id="3.90.1300.10">
    <property type="entry name" value="Amidase signature (AS) domain"/>
    <property type="match status" value="1"/>
</dbReference>
<keyword evidence="3" id="KW-1185">Reference proteome</keyword>
<dbReference type="InterPro" id="IPR023631">
    <property type="entry name" value="Amidase_dom"/>
</dbReference>
<evidence type="ECO:0000313" key="3">
    <source>
        <dbReference type="Proteomes" id="UP000291078"/>
    </source>
</evidence>
<feature type="domain" description="Amidase" evidence="1">
    <location>
        <begin position="26"/>
        <end position="446"/>
    </location>
</feature>
<dbReference type="PANTHER" id="PTHR43372:SF4">
    <property type="entry name" value="FATTY-ACID AMIDE HYDROLASE 2"/>
    <property type="match status" value="1"/>
</dbReference>
<organism evidence="2 3">
    <name type="scientific">Cupriavidus agavae</name>
    <dbReference type="NCBI Taxonomy" id="1001822"/>
    <lineage>
        <taxon>Bacteria</taxon>
        <taxon>Pseudomonadati</taxon>
        <taxon>Pseudomonadota</taxon>
        <taxon>Betaproteobacteria</taxon>
        <taxon>Burkholderiales</taxon>
        <taxon>Burkholderiaceae</taxon>
        <taxon>Cupriavidus</taxon>
    </lineage>
</organism>
<dbReference type="InterPro" id="IPR052739">
    <property type="entry name" value="FAAH2"/>
</dbReference>
<dbReference type="OrthoDB" id="8576090at2"/>
<proteinExistence type="predicted"/>
<dbReference type="SUPFAM" id="SSF75304">
    <property type="entry name" value="Amidase signature (AS) enzymes"/>
    <property type="match status" value="1"/>
</dbReference>
<dbReference type="InterPro" id="IPR036928">
    <property type="entry name" value="AS_sf"/>
</dbReference>
<protein>
    <submittedName>
        <fullName evidence="2">Amidase</fullName>
    </submittedName>
</protein>
<dbReference type="Pfam" id="PF01425">
    <property type="entry name" value="Amidase"/>
    <property type="match status" value="1"/>
</dbReference>
<evidence type="ECO:0000313" key="2">
    <source>
        <dbReference type="EMBL" id="RZT39194.1"/>
    </source>
</evidence>
<dbReference type="Proteomes" id="UP000291078">
    <property type="component" value="Unassembled WGS sequence"/>
</dbReference>
<sequence length="475" mass="49696">MNELWRLSATEVAALVRSREVSASEVAASALQRLDAVNPLINAVVAHRPEWVMAQAAGVDQALARGEDPGPLAGVPVTTKINTDHAGYATTNGTRLQEDVIAKVSSPAVENLARAGAVLLGRSNSPTFALRWFTSNLVHGKTQNPRNAALTPGGSSGGGAAAVTAGIGCIGLGTDIGGSIRYPAYACGIHGLRPSFGRVPAFNAALPERPIGAQLMSATGPMARSVADLEAALMALSAPDVRDPWWVPAPLSGPEVPLRAAICLRPGGMAVSPEVEAAMLDAGRRLVDAGWTVEEIDDTPLIRDAAEVQERLWLGDGFAAFADAVARDGDPGAAAVVERVRHKVSAMPADVVNSSLVRRTTLMRQWRLFLARYPVLLLPVSGELPFPDGLDLQGEEGFARVWEAQLTMRALPAMGLPGLVVSTNLIDTVPVGVQIVASHFREDLCLLAGKAIEARGTPPSPIDPRLGQGASAALR</sequence>
<gene>
    <name evidence="2" type="ORF">EV147_2389</name>
</gene>
<dbReference type="EMBL" id="SGXM01000002">
    <property type="protein sequence ID" value="RZT39194.1"/>
    <property type="molecule type" value="Genomic_DNA"/>
</dbReference>
<accession>A0A4Q7RZ93</accession>
<name>A0A4Q7RZ93_9BURK</name>
<dbReference type="RefSeq" id="WP_130391390.1">
    <property type="nucleotide sequence ID" value="NZ_SGXM01000002.1"/>
</dbReference>
<evidence type="ECO:0000259" key="1">
    <source>
        <dbReference type="Pfam" id="PF01425"/>
    </source>
</evidence>